<evidence type="ECO:0000256" key="5">
    <source>
        <dbReference type="PROSITE-ProRule" id="PRU00047"/>
    </source>
</evidence>
<keyword evidence="9" id="KW-1185">Reference proteome</keyword>
<gene>
    <name evidence="8" type="ORF">QLX08_006622</name>
</gene>
<sequence>MTRYARAKGSKASNERTPNDATPWHLMKQQLIENTSKKEKFSEETKTVKKLLENTQNTSNNVENVHESWAEFPNNFEKDNFKTKKIKKKRKIINEVDNSISTIKNKEYQKDETSQSNDTSDNKKRKKDKHISEITENNTDAIISLSESQNEKNKLSKRQKRNMKKRNSNESISKIIENNNDDSTASKNINNNKNESKRIDQTQRKFDKNFPIKSQNFKSVTNKFGIKKLDSQKRKRKPPKIRDDKEHKRRKADLGPSKIIINGVELHIVKFDGFPVRKEDADRLSDLKQKMIMKGIPQKEINAAMKLERRKAEKALARIRKCVCFHCRKSGHNLSDCPELGSEQGGTGICFKCGSTEHTHFECKVAKPMEFRYATCFICREQGHIAKQCPDNPKGIYPQGGACKICGDVTHLKKDCPDLIKEKEENAVTVNTITNGNLESLEENVNNIDKKDNKKTKKIVKF</sequence>
<dbReference type="GO" id="GO:0003676">
    <property type="term" value="F:nucleic acid binding"/>
    <property type="evidence" value="ECO:0007669"/>
    <property type="project" value="InterPro"/>
</dbReference>
<dbReference type="Proteomes" id="UP001432146">
    <property type="component" value="Unassembled WGS sequence"/>
</dbReference>
<dbReference type="FunFam" id="4.10.60.10:FF:000091">
    <property type="entry name" value="Zinc finger CCHC-type-containing 9"/>
    <property type="match status" value="1"/>
</dbReference>
<evidence type="ECO:0000256" key="4">
    <source>
        <dbReference type="ARBA" id="ARBA00022833"/>
    </source>
</evidence>
<proteinExistence type="predicted"/>
<feature type="compositionally biased region" description="Basic and acidic residues" evidence="6">
    <location>
        <begin position="194"/>
        <end position="210"/>
    </location>
</feature>
<feature type="compositionally biased region" description="Basic and acidic residues" evidence="6">
    <location>
        <begin position="104"/>
        <end position="113"/>
    </location>
</feature>
<evidence type="ECO:0000256" key="3">
    <source>
        <dbReference type="ARBA" id="ARBA00022771"/>
    </source>
</evidence>
<keyword evidence="1" id="KW-0479">Metal-binding</keyword>
<dbReference type="Gene3D" id="4.10.60.10">
    <property type="entry name" value="Zinc finger, CCHC-type"/>
    <property type="match status" value="2"/>
</dbReference>
<dbReference type="InterPro" id="IPR042246">
    <property type="entry name" value="ZCCHC9"/>
</dbReference>
<keyword evidence="3 5" id="KW-0863">Zinc-finger</keyword>
<feature type="compositionally biased region" description="Polar residues" evidence="6">
    <location>
        <begin position="134"/>
        <end position="148"/>
    </location>
</feature>
<dbReference type="SMART" id="SM00343">
    <property type="entry name" value="ZnF_C2HC"/>
    <property type="match status" value="4"/>
</dbReference>
<feature type="compositionally biased region" description="Basic residues" evidence="6">
    <location>
        <begin position="155"/>
        <end position="166"/>
    </location>
</feature>
<dbReference type="PANTHER" id="PTHR46242">
    <property type="entry name" value="ZINC FINGER CCHC DOMAIN-CONTAINING PROTEIN 9 ZCCHC9"/>
    <property type="match status" value="1"/>
</dbReference>
<dbReference type="EMBL" id="JAWNGG020000121">
    <property type="protein sequence ID" value="KAK9300751.1"/>
    <property type="molecule type" value="Genomic_DNA"/>
</dbReference>
<feature type="domain" description="CCHC-type" evidence="7">
    <location>
        <begin position="376"/>
        <end position="391"/>
    </location>
</feature>
<dbReference type="PANTHER" id="PTHR46242:SF1">
    <property type="entry name" value="ZINC FINGER CCHC DOMAIN-CONTAINING PROTEIN 9"/>
    <property type="match status" value="1"/>
</dbReference>
<dbReference type="GO" id="GO:0008270">
    <property type="term" value="F:zinc ion binding"/>
    <property type="evidence" value="ECO:0007669"/>
    <property type="project" value="UniProtKB-KW"/>
</dbReference>
<evidence type="ECO:0000313" key="9">
    <source>
        <dbReference type="Proteomes" id="UP001432146"/>
    </source>
</evidence>
<evidence type="ECO:0000256" key="6">
    <source>
        <dbReference type="SAM" id="MobiDB-lite"/>
    </source>
</evidence>
<feature type="region of interest" description="Disordered" evidence="6">
    <location>
        <begin position="1"/>
        <end position="25"/>
    </location>
</feature>
<feature type="domain" description="CCHC-type" evidence="7">
    <location>
        <begin position="324"/>
        <end position="339"/>
    </location>
</feature>
<evidence type="ECO:0000256" key="1">
    <source>
        <dbReference type="ARBA" id="ARBA00022723"/>
    </source>
</evidence>
<keyword evidence="2" id="KW-0677">Repeat</keyword>
<dbReference type="SUPFAM" id="SSF57756">
    <property type="entry name" value="Retrovirus zinc finger-like domains"/>
    <property type="match status" value="2"/>
</dbReference>
<dbReference type="InterPro" id="IPR001878">
    <property type="entry name" value="Znf_CCHC"/>
</dbReference>
<dbReference type="Pfam" id="PF00098">
    <property type="entry name" value="zf-CCHC"/>
    <property type="match status" value="1"/>
</dbReference>
<reference evidence="8 9" key="1">
    <citation type="submission" date="2024-05" db="EMBL/GenBank/DDBJ databases">
        <title>The nuclear and mitochondrial genome assemblies of Tetragonisca angustula (Apidae: Meliponini), a tiny yet remarkable pollinator in the Neotropics.</title>
        <authorList>
            <person name="Ferrari R."/>
            <person name="Ricardo P.C."/>
            <person name="Dias F.C."/>
            <person name="Araujo N.S."/>
            <person name="Soares D.O."/>
            <person name="Zhou Q.-S."/>
            <person name="Zhu C.-D."/>
            <person name="Coutinho L."/>
            <person name="Airas M.C."/>
            <person name="Batista T.M."/>
        </authorList>
    </citation>
    <scope>NUCLEOTIDE SEQUENCE [LARGE SCALE GENOMIC DNA]</scope>
    <source>
        <strain evidence="8">ASF017062</strain>
        <tissue evidence="8">Abdomen</tissue>
    </source>
</reference>
<organism evidence="8 9">
    <name type="scientific">Tetragonisca angustula</name>
    <dbReference type="NCBI Taxonomy" id="166442"/>
    <lineage>
        <taxon>Eukaryota</taxon>
        <taxon>Metazoa</taxon>
        <taxon>Ecdysozoa</taxon>
        <taxon>Arthropoda</taxon>
        <taxon>Hexapoda</taxon>
        <taxon>Insecta</taxon>
        <taxon>Pterygota</taxon>
        <taxon>Neoptera</taxon>
        <taxon>Endopterygota</taxon>
        <taxon>Hymenoptera</taxon>
        <taxon>Apocrita</taxon>
        <taxon>Aculeata</taxon>
        <taxon>Apoidea</taxon>
        <taxon>Anthophila</taxon>
        <taxon>Apidae</taxon>
        <taxon>Tetragonisca</taxon>
    </lineage>
</organism>
<dbReference type="InterPro" id="IPR036875">
    <property type="entry name" value="Znf_CCHC_sf"/>
</dbReference>
<evidence type="ECO:0000256" key="2">
    <source>
        <dbReference type="ARBA" id="ARBA00022737"/>
    </source>
</evidence>
<evidence type="ECO:0000313" key="8">
    <source>
        <dbReference type="EMBL" id="KAK9300751.1"/>
    </source>
</evidence>
<protein>
    <recommendedName>
        <fullName evidence="7">CCHC-type domain-containing protein</fullName>
    </recommendedName>
</protein>
<feature type="compositionally biased region" description="Low complexity" evidence="6">
    <location>
        <begin position="169"/>
        <end position="178"/>
    </location>
</feature>
<evidence type="ECO:0000259" key="7">
    <source>
        <dbReference type="PROSITE" id="PS50158"/>
    </source>
</evidence>
<dbReference type="GO" id="GO:0005730">
    <property type="term" value="C:nucleolus"/>
    <property type="evidence" value="ECO:0007669"/>
    <property type="project" value="TreeGrafter"/>
</dbReference>
<feature type="region of interest" description="Disordered" evidence="6">
    <location>
        <begin position="95"/>
        <end position="214"/>
    </location>
</feature>
<name>A0AAW0ZTH9_9HYME</name>
<dbReference type="PROSITE" id="PS50158">
    <property type="entry name" value="ZF_CCHC"/>
    <property type="match status" value="2"/>
</dbReference>
<accession>A0AAW0ZTH9</accession>
<feature type="region of interest" description="Disordered" evidence="6">
    <location>
        <begin position="229"/>
        <end position="254"/>
    </location>
</feature>
<dbReference type="AlphaFoldDB" id="A0AAW0ZTH9"/>
<keyword evidence="4" id="KW-0862">Zinc</keyword>
<comment type="caution">
    <text evidence="8">The sequence shown here is derived from an EMBL/GenBank/DDBJ whole genome shotgun (WGS) entry which is preliminary data.</text>
</comment>